<accession>A0A2A4JC80</accession>
<evidence type="ECO:0000313" key="2">
    <source>
        <dbReference type="EMBL" id="PCG69561.1"/>
    </source>
</evidence>
<evidence type="ECO:0008006" key="3">
    <source>
        <dbReference type="Google" id="ProtNLM"/>
    </source>
</evidence>
<name>A0A2A4JC80_HELVI</name>
<dbReference type="InterPro" id="IPR038606">
    <property type="entry name" value="To_sf"/>
</dbReference>
<keyword evidence="1" id="KW-0732">Signal</keyword>
<feature type="chain" id="PRO_5013150387" description="Hemolymph juvenile hormone binding protein" evidence="1">
    <location>
        <begin position="18"/>
        <end position="259"/>
    </location>
</feature>
<evidence type="ECO:0000256" key="1">
    <source>
        <dbReference type="SAM" id="SignalP"/>
    </source>
</evidence>
<sequence length="259" mass="28308">MKGIIVLAFCAVYSVEAWNEILGPLNIESHTGHVPEKYLPLSAEDKHAIRKAASFVGFIKHMPQVNPLQLPSMGPYHISMPENNIEGNLILSNVVVNGIKNLALNDLEMRMATTRVDFNVSLPEVAASGDFQLSGVYGGQPMDVNGHVSVILKDLIAVIGEGNKLAQVAGLNVYQIDSGDIKIHIGSAQVSMNMNQYSDQFRAYAVNFLKNTAQYPDTVDNIVRNVLAAVSVELAKFPAEELLNYLISNGKPPQLFARY</sequence>
<dbReference type="PANTHER" id="PTHR11008">
    <property type="entry name" value="PROTEIN TAKEOUT-LIKE PROTEIN"/>
    <property type="match status" value="1"/>
</dbReference>
<reference evidence="2" key="1">
    <citation type="submission" date="2017-09" db="EMBL/GenBank/DDBJ databases">
        <title>Contemporary evolution of a Lepidopteran species, Heliothis virescens, in response to modern agricultural practices.</title>
        <authorList>
            <person name="Fritz M.L."/>
            <person name="Deyonke A.M."/>
            <person name="Papanicolaou A."/>
            <person name="Micinski S."/>
            <person name="Westbrook J."/>
            <person name="Gould F."/>
        </authorList>
    </citation>
    <scope>NUCLEOTIDE SEQUENCE [LARGE SCALE GENOMIC DNA]</scope>
    <source>
        <strain evidence="2">HvINT-</strain>
        <tissue evidence="2">Whole body</tissue>
    </source>
</reference>
<feature type="signal peptide" evidence="1">
    <location>
        <begin position="1"/>
        <end position="17"/>
    </location>
</feature>
<dbReference type="Gene3D" id="3.15.10.30">
    <property type="entry name" value="Haemolymph juvenile hormone binding protein"/>
    <property type="match status" value="1"/>
</dbReference>
<dbReference type="Pfam" id="PF06585">
    <property type="entry name" value="JHBP"/>
    <property type="match status" value="1"/>
</dbReference>
<dbReference type="GO" id="GO:0005615">
    <property type="term" value="C:extracellular space"/>
    <property type="evidence" value="ECO:0007669"/>
    <property type="project" value="TreeGrafter"/>
</dbReference>
<dbReference type="InterPro" id="IPR010562">
    <property type="entry name" value="Haemolymph_juvenile_hormone-bd"/>
</dbReference>
<protein>
    <recommendedName>
        <fullName evidence="3">Hemolymph juvenile hormone binding protein</fullName>
    </recommendedName>
</protein>
<dbReference type="PANTHER" id="PTHR11008:SF29">
    <property type="entry name" value="IP17226P"/>
    <property type="match status" value="1"/>
</dbReference>
<proteinExistence type="predicted"/>
<comment type="caution">
    <text evidence="2">The sequence shown here is derived from an EMBL/GenBank/DDBJ whole genome shotgun (WGS) entry which is preliminary data.</text>
</comment>
<gene>
    <name evidence="2" type="ORF">B5V51_3962</name>
</gene>
<organism evidence="2">
    <name type="scientific">Heliothis virescens</name>
    <name type="common">Tobacco budworm moth</name>
    <dbReference type="NCBI Taxonomy" id="7102"/>
    <lineage>
        <taxon>Eukaryota</taxon>
        <taxon>Metazoa</taxon>
        <taxon>Ecdysozoa</taxon>
        <taxon>Arthropoda</taxon>
        <taxon>Hexapoda</taxon>
        <taxon>Insecta</taxon>
        <taxon>Pterygota</taxon>
        <taxon>Neoptera</taxon>
        <taxon>Endopterygota</taxon>
        <taxon>Lepidoptera</taxon>
        <taxon>Glossata</taxon>
        <taxon>Ditrysia</taxon>
        <taxon>Noctuoidea</taxon>
        <taxon>Noctuidae</taxon>
        <taxon>Heliothinae</taxon>
        <taxon>Heliothis</taxon>
    </lineage>
</organism>
<dbReference type="AlphaFoldDB" id="A0A2A4JC80"/>
<dbReference type="EMBL" id="NWSH01001961">
    <property type="protein sequence ID" value="PCG69561.1"/>
    <property type="molecule type" value="Genomic_DNA"/>
</dbReference>